<accession>A0A212J305</accession>
<dbReference type="GO" id="GO:0009044">
    <property type="term" value="F:xylan 1,4-beta-xylosidase activity"/>
    <property type="evidence" value="ECO:0007669"/>
    <property type="project" value="InterPro"/>
</dbReference>
<dbReference type="SMART" id="SM01217">
    <property type="entry name" value="Fn3_like"/>
    <property type="match status" value="1"/>
</dbReference>
<evidence type="ECO:0000259" key="5">
    <source>
        <dbReference type="SMART" id="SM01217"/>
    </source>
</evidence>
<dbReference type="Pfam" id="PF14310">
    <property type="entry name" value="Fn3-like"/>
    <property type="match status" value="1"/>
</dbReference>
<dbReference type="Gene3D" id="2.60.40.10">
    <property type="entry name" value="Immunoglobulins"/>
    <property type="match status" value="1"/>
</dbReference>
<evidence type="ECO:0000256" key="4">
    <source>
        <dbReference type="SAM" id="SignalP"/>
    </source>
</evidence>
<feature type="chain" id="PRO_5013210893" description="Fibronectin type III-like domain-containing protein" evidence="4">
    <location>
        <begin position="23"/>
        <end position="737"/>
    </location>
</feature>
<comment type="similarity">
    <text evidence="1">Belongs to the glycosyl hydrolase 3 family.</text>
</comment>
<reference evidence="6" key="1">
    <citation type="submission" date="2016-04" db="EMBL/GenBank/DDBJ databases">
        <authorList>
            <person name="Evans L.H."/>
            <person name="Alamgir A."/>
            <person name="Owens N."/>
            <person name="Weber N.D."/>
            <person name="Virtaneva K."/>
            <person name="Barbian K."/>
            <person name="Babar A."/>
            <person name="Rosenke K."/>
        </authorList>
    </citation>
    <scope>NUCLEOTIDE SEQUENCE</scope>
    <source>
        <strain evidence="6">86-2</strain>
    </source>
</reference>
<dbReference type="GO" id="GO:0046556">
    <property type="term" value="F:alpha-L-arabinofuranosidase activity"/>
    <property type="evidence" value="ECO:0007669"/>
    <property type="project" value="TreeGrafter"/>
</dbReference>
<feature type="domain" description="Fibronectin type III-like" evidence="5">
    <location>
        <begin position="642"/>
        <end position="711"/>
    </location>
</feature>
<sequence length="737" mass="81924">MKKLKLTLILSIYVLSCFSLLGQNYPFQNTNLSIDERVNDLVSKLTLEEKVAQMLNNTPAIERLNIPAYNWWNECLHGIGRTDYKVTVFPQAIGMAAAWNKELMKEVASAISDEGRAIYNDATSKGNREIYYGLTYWTPNINIFRDPRWGRGQETYGEDPFLTGVLGKSFVAGLQGDDTKYLKAAACAKHYAVHSGPENTRHTFNTFVTDYDLWDTYLPAFRNLVVDAKVAGVMCAYNAYNGEPCCGNNFLMQEILREKWNFTGYVTSDCGAIDDFYQHHKTHPDAKYAAADAVYNGTDIDCGNEAYKALVDAVKTGIITEKQIDISLKRLFTIRFRLGMFDPAENVKYSQISTSVLESQKHKDLALKITRESIVLLKNENNTLPLSKKLKKVAVVGPNANNEVSVLGNYNGFPTEIVTPYEAIKQKLKGTEVIYEKGIDFVTPSANSQEEVCALLKRLKGVDIVIFVGGITPELEGEEMPVKIEGFTGGDRTSIKLPKIQTDFMKALVAEKIPTVFVMMTGSAIATEWESQNIPAIVNAWYGGQDAGTAIADVLFGDYNPSGKLPVTFYAKDSDLPAFNSYEMKNRTYRYFNGEVLYPFGYGLSYTKFEYSPIQVPSTIDTGNNAKVSVSIKNTGKVEGEEVVQLYISYPDTKGQKPLYALKGFNRVSLKAGESKTVEFNLSPRELGLVDDAGILKVSAGKRKIFIGGSSPTPTHSEKLPLVEKDFDIKGSDFIVE</sequence>
<dbReference type="PANTHER" id="PTHR42721:SF3">
    <property type="entry name" value="BETA-D-XYLOSIDASE 5-RELATED"/>
    <property type="match status" value="1"/>
</dbReference>
<dbReference type="InterPro" id="IPR036962">
    <property type="entry name" value="Glyco_hydro_3_N_sf"/>
</dbReference>
<dbReference type="SUPFAM" id="SSF51445">
    <property type="entry name" value="(Trans)glycosidases"/>
    <property type="match status" value="1"/>
</dbReference>
<dbReference type="Gene3D" id="3.40.50.1700">
    <property type="entry name" value="Glycoside hydrolase family 3 C-terminal domain"/>
    <property type="match status" value="1"/>
</dbReference>
<dbReference type="InterPro" id="IPR001764">
    <property type="entry name" value="Glyco_hydro_3_N"/>
</dbReference>
<keyword evidence="2 4" id="KW-0732">Signal</keyword>
<name>A0A212J305_9BACT</name>
<gene>
    <name evidence="6" type="ORF">KL86DYS2_10614</name>
</gene>
<dbReference type="EMBL" id="FLUL01000001">
    <property type="protein sequence ID" value="SBV93838.1"/>
    <property type="molecule type" value="Genomic_DNA"/>
</dbReference>
<organism evidence="6">
    <name type="scientific">uncultured Dysgonomonas sp</name>
    <dbReference type="NCBI Taxonomy" id="206096"/>
    <lineage>
        <taxon>Bacteria</taxon>
        <taxon>Pseudomonadati</taxon>
        <taxon>Bacteroidota</taxon>
        <taxon>Bacteroidia</taxon>
        <taxon>Bacteroidales</taxon>
        <taxon>Dysgonomonadaceae</taxon>
        <taxon>Dysgonomonas</taxon>
        <taxon>environmental samples</taxon>
    </lineage>
</organism>
<feature type="signal peptide" evidence="4">
    <location>
        <begin position="1"/>
        <end position="22"/>
    </location>
</feature>
<dbReference type="Pfam" id="PF00933">
    <property type="entry name" value="Glyco_hydro_3"/>
    <property type="match status" value="1"/>
</dbReference>
<dbReference type="PRINTS" id="PR00133">
    <property type="entry name" value="GLHYDRLASE3"/>
</dbReference>
<dbReference type="AlphaFoldDB" id="A0A212J305"/>
<dbReference type="InterPro" id="IPR013783">
    <property type="entry name" value="Ig-like_fold"/>
</dbReference>
<dbReference type="Gene3D" id="3.20.20.300">
    <property type="entry name" value="Glycoside hydrolase, family 3, N-terminal domain"/>
    <property type="match status" value="1"/>
</dbReference>
<evidence type="ECO:0000313" key="6">
    <source>
        <dbReference type="EMBL" id="SBV93838.1"/>
    </source>
</evidence>
<dbReference type="InterPro" id="IPR044993">
    <property type="entry name" value="BXL"/>
</dbReference>
<proteinExistence type="inferred from homology"/>
<dbReference type="SUPFAM" id="SSF52279">
    <property type="entry name" value="Beta-D-glucan exohydrolase, C-terminal domain"/>
    <property type="match status" value="1"/>
</dbReference>
<protein>
    <recommendedName>
        <fullName evidence="5">Fibronectin type III-like domain-containing protein</fullName>
    </recommendedName>
</protein>
<dbReference type="GO" id="GO:0031222">
    <property type="term" value="P:arabinan catabolic process"/>
    <property type="evidence" value="ECO:0007669"/>
    <property type="project" value="TreeGrafter"/>
</dbReference>
<keyword evidence="3" id="KW-0378">Hydrolase</keyword>
<dbReference type="RefSeq" id="WP_296947027.1">
    <property type="nucleotide sequence ID" value="NZ_LT599021.1"/>
</dbReference>
<dbReference type="Pfam" id="PF01915">
    <property type="entry name" value="Glyco_hydro_3_C"/>
    <property type="match status" value="1"/>
</dbReference>
<evidence type="ECO:0000256" key="1">
    <source>
        <dbReference type="ARBA" id="ARBA00005336"/>
    </source>
</evidence>
<dbReference type="InterPro" id="IPR026891">
    <property type="entry name" value="Fn3-like"/>
</dbReference>
<evidence type="ECO:0000256" key="3">
    <source>
        <dbReference type="ARBA" id="ARBA00022801"/>
    </source>
</evidence>
<dbReference type="InterPro" id="IPR017853">
    <property type="entry name" value="GH"/>
</dbReference>
<dbReference type="InterPro" id="IPR036881">
    <property type="entry name" value="Glyco_hydro_3_C_sf"/>
</dbReference>
<dbReference type="InterPro" id="IPR002772">
    <property type="entry name" value="Glyco_hydro_3_C"/>
</dbReference>
<dbReference type="PANTHER" id="PTHR42721">
    <property type="entry name" value="SUGAR HYDROLASE-RELATED"/>
    <property type="match status" value="1"/>
</dbReference>
<dbReference type="GO" id="GO:0045493">
    <property type="term" value="P:xylan catabolic process"/>
    <property type="evidence" value="ECO:0007669"/>
    <property type="project" value="InterPro"/>
</dbReference>
<evidence type="ECO:0000256" key="2">
    <source>
        <dbReference type="ARBA" id="ARBA00022729"/>
    </source>
</evidence>